<feature type="transmembrane region" description="Helical" evidence="6">
    <location>
        <begin position="374"/>
        <end position="400"/>
    </location>
</feature>
<dbReference type="GO" id="GO:0022857">
    <property type="term" value="F:transmembrane transporter activity"/>
    <property type="evidence" value="ECO:0007669"/>
    <property type="project" value="InterPro"/>
</dbReference>
<gene>
    <name evidence="8" type="ORF">SAMN07250955_104137</name>
</gene>
<protein>
    <submittedName>
        <fullName evidence="8">Acyl-[acyl-carrier-protein]-phospholipid O-acyltransferase / long-chain-fatty-acid--[acyl-carrier-protein] ligase</fullName>
    </submittedName>
</protein>
<feature type="transmembrane region" description="Helical" evidence="6">
    <location>
        <begin position="268"/>
        <end position="286"/>
    </location>
</feature>
<dbReference type="OrthoDB" id="9803968at2"/>
<keyword evidence="3 6" id="KW-0812">Transmembrane</keyword>
<accession>A0A212QYH8</accession>
<dbReference type="PROSITE" id="PS00455">
    <property type="entry name" value="AMP_BINDING"/>
    <property type="match status" value="1"/>
</dbReference>
<feature type="transmembrane region" description="Helical" evidence="6">
    <location>
        <begin position="234"/>
        <end position="256"/>
    </location>
</feature>
<dbReference type="InterPro" id="IPR036259">
    <property type="entry name" value="MFS_trans_sf"/>
</dbReference>
<feature type="transmembrane region" description="Helical" evidence="6">
    <location>
        <begin position="298"/>
        <end position="321"/>
    </location>
</feature>
<dbReference type="InterPro" id="IPR020845">
    <property type="entry name" value="AMP-binding_CS"/>
</dbReference>
<dbReference type="Pfam" id="PF01553">
    <property type="entry name" value="Acyltransferase"/>
    <property type="match status" value="1"/>
</dbReference>
<reference evidence="8 9" key="1">
    <citation type="submission" date="2017-06" db="EMBL/GenBank/DDBJ databases">
        <authorList>
            <person name="Kim H.J."/>
            <person name="Triplett B.A."/>
        </authorList>
    </citation>
    <scope>NUCLEOTIDE SEQUENCE [LARGE SCALE GENOMIC DNA]</scope>
    <source>
        <strain evidence="8 9">B29T1</strain>
    </source>
</reference>
<evidence type="ECO:0000313" key="8">
    <source>
        <dbReference type="EMBL" id="SNB64769.1"/>
    </source>
</evidence>
<dbReference type="InterPro" id="IPR042099">
    <property type="entry name" value="ANL_N_sf"/>
</dbReference>
<dbReference type="Gene3D" id="3.30.300.30">
    <property type="match status" value="1"/>
</dbReference>
<evidence type="ECO:0000256" key="3">
    <source>
        <dbReference type="ARBA" id="ARBA00022692"/>
    </source>
</evidence>
<keyword evidence="5 6" id="KW-0472">Membrane</keyword>
<dbReference type="InterPro" id="IPR002123">
    <property type="entry name" value="Plipid/glycerol_acylTrfase"/>
</dbReference>
<feature type="transmembrane region" description="Helical" evidence="6">
    <location>
        <begin position="97"/>
        <end position="130"/>
    </location>
</feature>
<dbReference type="CDD" id="cd06173">
    <property type="entry name" value="MFS_MefA_like"/>
    <property type="match status" value="1"/>
</dbReference>
<keyword evidence="8" id="KW-0012">Acyltransferase</keyword>
<sequence length="1137" mass="121967">MTPEPEPQGSPFRLLTKRRFWPLFGAMFLGGLNDNLFRAAIVLYVVQSVSPNQGATIGLIAGALLVIPYFLFSSTAGVITDKFEKARVLRWTKAAEVGIACLGAIACFSGSITFMMIVMFFLGTQMAFFAPAKYAWLPERLREDELVAGNTLVEAGTFLATLIGTAVGGLAVAGGGLMLAAGLAVICAALGFLCTFGLEEGRAADPDLKLSPNPIPGTIDLFHHARSRKSTWRAILMLSWFWAAGGICLSNLPAWVKDDLHGSEAATTFLLTLFAAGVGLGSFMANRIVKGRVSLWPVPAATIGFALTTILLYGSLIFLAADTRQMGVADFLQHPSLLALCIGFLLVAIMGGLLAVPLYAFIQHSAGADERARIIAANNVVTAAIMTAAALACAGMTGLGLPVRELFLVLAVANTIYAIIVVRLLPAEALQGALRSIFKTWLRVEIRGMEHIEAAGPRVVIAPNHVSLADGVLLAAYLEGRPAIAIDVQQAALWYIRPFAKLANLYPIDHARPLAAKALVQRIASGERALIFPEGAISRTGALMKVYPGTAWVVDKAAAVVVPARIEGPERSFLSYLKNGQVRRSLAPKTIITFFPAQRLEIDPELKGRRRRIASSTAMADLMARTQFEHEYRPQTIPAAIVESARRVGWRRLAIEDPLGTRLTYGRLMAGLHAVGAELALETRPGERVGVMLPSLAPTALTILGLMLHGRTPAMINFSAGTKALRAAIDAAQIRLMVTSDAFVTQAKLEPLVDAAREAGVRILTLESLRPRIGAMAKLKAMLRSRRVPAGDPFGEAVILFTSGSEGLPKGVALSHMNLLANAVQVRAVMDLDMRDSALNALPLFHSFGLTGGLILPLTIGIRTILYPSPLHYRVVPEMAYNFEPTFMFGTDTFLNGYARMADAYDFRSVRAIFAGAEPLRETTRHIYAERFGVRILEGYGATETAPVIAINTPKQVKPGTVGRLLPGLSARLEPVEGLEGGRLLLKGPNVMLGYLRAGKGGVIEPTEEGWFDTGDVVIFDENGFLSIKGRVKRFAKIGGEMVSLSAVEELAERVWPGGRHAAVALPDARKGERVVLASEGAAGGRDSLLRAAREMGVPEIMTPAEVVELKALPLLGSGKIDYVALKADLLQQREAA</sequence>
<evidence type="ECO:0000256" key="4">
    <source>
        <dbReference type="ARBA" id="ARBA00022989"/>
    </source>
</evidence>
<dbReference type="Pfam" id="PF07690">
    <property type="entry name" value="MFS_1"/>
    <property type="match status" value="1"/>
</dbReference>
<name>A0A212QYH8_9PROT</name>
<dbReference type="InterPro" id="IPR045851">
    <property type="entry name" value="AMP-bd_C_sf"/>
</dbReference>
<dbReference type="PANTHER" id="PTHR43201">
    <property type="entry name" value="ACYL-COA SYNTHETASE"/>
    <property type="match status" value="1"/>
</dbReference>
<feature type="transmembrane region" description="Helical" evidence="6">
    <location>
        <begin position="337"/>
        <end position="362"/>
    </location>
</feature>
<keyword evidence="2 8" id="KW-0436">Ligase</keyword>
<dbReference type="GO" id="GO:0006631">
    <property type="term" value="P:fatty acid metabolic process"/>
    <property type="evidence" value="ECO:0007669"/>
    <property type="project" value="TreeGrafter"/>
</dbReference>
<feature type="transmembrane region" description="Helical" evidence="6">
    <location>
        <begin position="57"/>
        <end position="77"/>
    </location>
</feature>
<feature type="transmembrane region" description="Helical" evidence="6">
    <location>
        <begin position="177"/>
        <end position="198"/>
    </location>
</feature>
<dbReference type="SUPFAM" id="SSF103473">
    <property type="entry name" value="MFS general substrate transporter"/>
    <property type="match status" value="1"/>
</dbReference>
<dbReference type="Pfam" id="PF00501">
    <property type="entry name" value="AMP-binding"/>
    <property type="match status" value="1"/>
</dbReference>
<evidence type="ECO:0000313" key="9">
    <source>
        <dbReference type="Proteomes" id="UP000197065"/>
    </source>
</evidence>
<dbReference type="CDD" id="cd07989">
    <property type="entry name" value="LPLAT_AGPAT-like"/>
    <property type="match status" value="1"/>
</dbReference>
<dbReference type="SMART" id="SM00563">
    <property type="entry name" value="PlsC"/>
    <property type="match status" value="1"/>
</dbReference>
<dbReference type="EMBL" id="FYEH01000004">
    <property type="protein sequence ID" value="SNB64769.1"/>
    <property type="molecule type" value="Genomic_DNA"/>
</dbReference>
<evidence type="ECO:0000256" key="2">
    <source>
        <dbReference type="ARBA" id="ARBA00022598"/>
    </source>
</evidence>
<keyword evidence="9" id="KW-1185">Reference proteome</keyword>
<dbReference type="SUPFAM" id="SSF56801">
    <property type="entry name" value="Acetyl-CoA synthetase-like"/>
    <property type="match status" value="1"/>
</dbReference>
<feature type="domain" description="Phospholipid/glycerol acyltransferase" evidence="7">
    <location>
        <begin position="459"/>
        <end position="569"/>
    </location>
</feature>
<feature type="transmembrane region" description="Helical" evidence="6">
    <location>
        <begin position="406"/>
        <end position="425"/>
    </location>
</feature>
<comment type="similarity">
    <text evidence="1">Belongs to the ATP-dependent AMP-binding enzyme family.</text>
</comment>
<dbReference type="InterPro" id="IPR011701">
    <property type="entry name" value="MFS"/>
</dbReference>
<dbReference type="RefSeq" id="WP_088560721.1">
    <property type="nucleotide sequence ID" value="NZ_FYEH01000004.1"/>
</dbReference>
<feature type="transmembrane region" description="Helical" evidence="6">
    <location>
        <begin position="20"/>
        <end position="45"/>
    </location>
</feature>
<evidence type="ECO:0000256" key="6">
    <source>
        <dbReference type="SAM" id="Phobius"/>
    </source>
</evidence>
<dbReference type="PANTHER" id="PTHR43201:SF5">
    <property type="entry name" value="MEDIUM-CHAIN ACYL-COA LIGASE ACSF2, MITOCHONDRIAL"/>
    <property type="match status" value="1"/>
</dbReference>
<proteinExistence type="inferred from homology"/>
<evidence type="ECO:0000256" key="5">
    <source>
        <dbReference type="ARBA" id="ARBA00023136"/>
    </source>
</evidence>
<dbReference type="AlphaFoldDB" id="A0A212QYH8"/>
<dbReference type="Gene3D" id="1.20.1250.20">
    <property type="entry name" value="MFS general substrate transporter like domains"/>
    <property type="match status" value="1"/>
</dbReference>
<dbReference type="InterPro" id="IPR000873">
    <property type="entry name" value="AMP-dep_synth/lig_dom"/>
</dbReference>
<keyword evidence="8" id="KW-0808">Transferase</keyword>
<keyword evidence="4 6" id="KW-1133">Transmembrane helix</keyword>
<organism evidence="8 9">
    <name type="scientific">Arboricoccus pini</name>
    <dbReference type="NCBI Taxonomy" id="1963835"/>
    <lineage>
        <taxon>Bacteria</taxon>
        <taxon>Pseudomonadati</taxon>
        <taxon>Pseudomonadota</taxon>
        <taxon>Alphaproteobacteria</taxon>
        <taxon>Geminicoccales</taxon>
        <taxon>Geminicoccaceae</taxon>
        <taxon>Arboricoccus</taxon>
    </lineage>
</organism>
<dbReference type="SUPFAM" id="SSF69593">
    <property type="entry name" value="Glycerol-3-phosphate (1)-acyltransferase"/>
    <property type="match status" value="1"/>
</dbReference>
<evidence type="ECO:0000256" key="1">
    <source>
        <dbReference type="ARBA" id="ARBA00006432"/>
    </source>
</evidence>
<dbReference type="GO" id="GO:0016746">
    <property type="term" value="F:acyltransferase activity"/>
    <property type="evidence" value="ECO:0007669"/>
    <property type="project" value="UniProtKB-KW"/>
</dbReference>
<dbReference type="Gene3D" id="3.40.50.12780">
    <property type="entry name" value="N-terminal domain of ligase-like"/>
    <property type="match status" value="1"/>
</dbReference>
<dbReference type="GO" id="GO:0031956">
    <property type="term" value="F:medium-chain fatty acid-CoA ligase activity"/>
    <property type="evidence" value="ECO:0007669"/>
    <property type="project" value="TreeGrafter"/>
</dbReference>
<evidence type="ECO:0000259" key="7">
    <source>
        <dbReference type="SMART" id="SM00563"/>
    </source>
</evidence>
<dbReference type="Proteomes" id="UP000197065">
    <property type="component" value="Unassembled WGS sequence"/>
</dbReference>